<dbReference type="GO" id="GO:0005829">
    <property type="term" value="C:cytosol"/>
    <property type="evidence" value="ECO:0007669"/>
    <property type="project" value="TreeGrafter"/>
</dbReference>
<keyword evidence="2" id="KW-0326">Glycosidase</keyword>
<dbReference type="InterPro" id="IPR023186">
    <property type="entry name" value="IUNH"/>
</dbReference>
<feature type="region of interest" description="Disordered" evidence="3">
    <location>
        <begin position="131"/>
        <end position="183"/>
    </location>
</feature>
<evidence type="ECO:0000256" key="2">
    <source>
        <dbReference type="ARBA" id="ARBA00023295"/>
    </source>
</evidence>
<evidence type="ECO:0000313" key="5">
    <source>
        <dbReference type="EMBL" id="PLS28915.1"/>
    </source>
</evidence>
<accession>A0A2N5J3W9</accession>
<protein>
    <submittedName>
        <fullName evidence="5">Nucleoside hydrolase</fullName>
    </submittedName>
</protein>
<gene>
    <name evidence="5" type="ORF">Uis4E_0850</name>
</gene>
<evidence type="ECO:0000256" key="1">
    <source>
        <dbReference type="ARBA" id="ARBA00022801"/>
    </source>
</evidence>
<keyword evidence="6" id="KW-1185">Reference proteome</keyword>
<dbReference type="SUPFAM" id="SSF53590">
    <property type="entry name" value="Nucleoside hydrolase"/>
    <property type="match status" value="2"/>
</dbReference>
<feature type="domain" description="Inosine/uridine-preferring nucleoside hydrolase" evidence="4">
    <location>
        <begin position="18"/>
        <end position="434"/>
    </location>
</feature>
<dbReference type="Proteomes" id="UP000235034">
    <property type="component" value="Unassembled WGS sequence"/>
</dbReference>
<sequence length="454" mass="47210">MGIGHTAGRMHTRIVACVDTGVDDAMALAYLLASPDECELVGVLAGYGNVDAATAERNTRLVLDLFGRPDIPVFRSSTRPSWADVFIPDAGCAQFHGPDGLGGYVDGGAGATMADRSDRPVPESAIVSVGGYRVDDPHANPSEGWDAVRDHPQSASPTAPASGGQDKGGPFPPEELPPTAPDAVCDVRDAHCYGTLHRTAPSSGGQDTGGPLPPAELPPAGHGSGGREQAGIDFLIDVVRQYGRGVTVLATGPLTDVDAAIRRAPDIAGKLRLVMMGGTLTQPGNCWDAVAETNIIQDPEAADRVFRSGADVTMVGLDVTHQCLLPRSAAERWRATGTERGRFLARIAGFSIAANLKADPAIFAGGMPLHDPLAAATALDPTLVSTFDVALRAETATGDFTGVRGRTTGDPVGLVTPDAPRVHVALGVDASRFVGGFTDRLAMVCADRPFLRYI</sequence>
<dbReference type="Pfam" id="PF01156">
    <property type="entry name" value="IU_nuc_hydro"/>
    <property type="match status" value="1"/>
</dbReference>
<dbReference type="AlphaFoldDB" id="A0A2N5J3W9"/>
<feature type="compositionally biased region" description="Pro residues" evidence="3">
    <location>
        <begin position="170"/>
        <end position="180"/>
    </location>
</feature>
<feature type="region of interest" description="Disordered" evidence="3">
    <location>
        <begin position="196"/>
        <end position="228"/>
    </location>
</feature>
<dbReference type="InterPro" id="IPR001910">
    <property type="entry name" value="Inosine/uridine_hydrolase_dom"/>
</dbReference>
<evidence type="ECO:0000313" key="6">
    <source>
        <dbReference type="Proteomes" id="UP000235034"/>
    </source>
</evidence>
<evidence type="ECO:0000259" key="4">
    <source>
        <dbReference type="Pfam" id="PF01156"/>
    </source>
</evidence>
<comment type="caution">
    <text evidence="5">The sequence shown here is derived from an EMBL/GenBank/DDBJ whole genome shotgun (WGS) entry which is preliminary data.</text>
</comment>
<dbReference type="PANTHER" id="PTHR12304">
    <property type="entry name" value="INOSINE-URIDINE PREFERRING NUCLEOSIDE HYDROLASE"/>
    <property type="match status" value="1"/>
</dbReference>
<reference evidence="5 6" key="1">
    <citation type="submission" date="2017-07" db="EMBL/GenBank/DDBJ databases">
        <title>Bifidobacterium novel species.</title>
        <authorList>
            <person name="Lugli G.A."/>
            <person name="Milani C."/>
            <person name="Duranti S."/>
            <person name="Mangifesta M."/>
        </authorList>
    </citation>
    <scope>NUCLEOTIDE SEQUENCE [LARGE SCALE GENOMIC DNA]</scope>
    <source>
        <strain evidence="5 6">77</strain>
    </source>
</reference>
<dbReference type="EMBL" id="NMWT01000010">
    <property type="protein sequence ID" value="PLS28915.1"/>
    <property type="molecule type" value="Genomic_DNA"/>
</dbReference>
<dbReference type="PANTHER" id="PTHR12304:SF4">
    <property type="entry name" value="URIDINE NUCLEOSIDASE"/>
    <property type="match status" value="1"/>
</dbReference>
<dbReference type="GO" id="GO:0008477">
    <property type="term" value="F:purine nucleosidase activity"/>
    <property type="evidence" value="ECO:0007669"/>
    <property type="project" value="TreeGrafter"/>
</dbReference>
<dbReference type="InterPro" id="IPR036452">
    <property type="entry name" value="Ribo_hydro-like"/>
</dbReference>
<dbReference type="GO" id="GO:0006152">
    <property type="term" value="P:purine nucleoside catabolic process"/>
    <property type="evidence" value="ECO:0007669"/>
    <property type="project" value="TreeGrafter"/>
</dbReference>
<dbReference type="Gene3D" id="3.90.245.10">
    <property type="entry name" value="Ribonucleoside hydrolase-like"/>
    <property type="match status" value="1"/>
</dbReference>
<name>A0A2N5J3W9_9BIFI</name>
<organism evidence="5 6">
    <name type="scientific">Bifidobacterium parmae</name>
    <dbReference type="NCBI Taxonomy" id="361854"/>
    <lineage>
        <taxon>Bacteria</taxon>
        <taxon>Bacillati</taxon>
        <taxon>Actinomycetota</taxon>
        <taxon>Actinomycetes</taxon>
        <taxon>Bifidobacteriales</taxon>
        <taxon>Bifidobacteriaceae</taxon>
        <taxon>Bifidobacterium</taxon>
    </lineage>
</organism>
<keyword evidence="1 5" id="KW-0378">Hydrolase</keyword>
<proteinExistence type="predicted"/>
<evidence type="ECO:0000256" key="3">
    <source>
        <dbReference type="SAM" id="MobiDB-lite"/>
    </source>
</evidence>